<evidence type="ECO:0000313" key="4">
    <source>
        <dbReference type="Proteomes" id="UP000196531"/>
    </source>
</evidence>
<reference evidence="4" key="1">
    <citation type="journal article" date="2017" name="Proc. Natl. Acad. Sci. U.S.A.">
        <title>Simulation of Deepwater Horizon oil plume reveals substrate specialization within a complex community of hydrocarbon-degraders.</title>
        <authorList>
            <person name="Hu P."/>
            <person name="Dubinsky E.A."/>
            <person name="Probst A.J."/>
            <person name="Wang J."/>
            <person name="Sieber C.M.K."/>
            <person name="Tom L.M."/>
            <person name="Gardinali P."/>
            <person name="Banfield J.F."/>
            <person name="Atlas R.M."/>
            <person name="Andersen G.L."/>
        </authorList>
    </citation>
    <scope>NUCLEOTIDE SEQUENCE [LARGE SCALE GENOMIC DNA]</scope>
</reference>
<name>A0A1Y5F9Q4_9BACT</name>
<comment type="similarity">
    <text evidence="1">Belongs to the short-chain dehydrogenases/reductases (SDR) family.</text>
</comment>
<dbReference type="GO" id="GO:0016491">
    <property type="term" value="F:oxidoreductase activity"/>
    <property type="evidence" value="ECO:0007669"/>
    <property type="project" value="UniProtKB-KW"/>
</dbReference>
<dbReference type="AlphaFoldDB" id="A0A1Y5F9Q4"/>
<gene>
    <name evidence="3" type="ORF">A9Q84_06855</name>
</gene>
<dbReference type="Pfam" id="PF00106">
    <property type="entry name" value="adh_short"/>
    <property type="match status" value="1"/>
</dbReference>
<dbReference type="PANTHER" id="PTHR43477">
    <property type="entry name" value="DIHYDROANTICAPSIN 7-DEHYDROGENASE"/>
    <property type="match status" value="1"/>
</dbReference>
<comment type="caution">
    <text evidence="3">The sequence shown here is derived from an EMBL/GenBank/DDBJ whole genome shotgun (WGS) entry which is preliminary data.</text>
</comment>
<proteinExistence type="inferred from homology"/>
<dbReference type="SUPFAM" id="SSF51735">
    <property type="entry name" value="NAD(P)-binding Rossmann-fold domains"/>
    <property type="match status" value="1"/>
</dbReference>
<dbReference type="Pfam" id="PF13561">
    <property type="entry name" value="adh_short_C2"/>
    <property type="match status" value="1"/>
</dbReference>
<dbReference type="PANTHER" id="PTHR43477:SF1">
    <property type="entry name" value="DIHYDROANTICAPSIN 7-DEHYDROGENASE"/>
    <property type="match status" value="1"/>
</dbReference>
<dbReference type="InterPro" id="IPR036291">
    <property type="entry name" value="NAD(P)-bd_dom_sf"/>
</dbReference>
<dbReference type="PRINTS" id="PR00081">
    <property type="entry name" value="GDHRDH"/>
</dbReference>
<keyword evidence="2" id="KW-0560">Oxidoreductase</keyword>
<dbReference type="Gene3D" id="3.40.50.720">
    <property type="entry name" value="NAD(P)-binding Rossmann-like Domain"/>
    <property type="match status" value="1"/>
</dbReference>
<evidence type="ECO:0000313" key="3">
    <source>
        <dbReference type="EMBL" id="OUR97909.1"/>
    </source>
</evidence>
<dbReference type="Proteomes" id="UP000196531">
    <property type="component" value="Unassembled WGS sequence"/>
</dbReference>
<organism evidence="3 4">
    <name type="scientific">Halobacteriovorax marinus</name>
    <dbReference type="NCBI Taxonomy" id="97084"/>
    <lineage>
        <taxon>Bacteria</taxon>
        <taxon>Pseudomonadati</taxon>
        <taxon>Bdellovibrionota</taxon>
        <taxon>Bacteriovoracia</taxon>
        <taxon>Bacteriovoracales</taxon>
        <taxon>Halobacteriovoraceae</taxon>
        <taxon>Halobacteriovorax</taxon>
    </lineage>
</organism>
<dbReference type="InterPro" id="IPR051122">
    <property type="entry name" value="SDR_DHRS6-like"/>
</dbReference>
<evidence type="ECO:0000256" key="1">
    <source>
        <dbReference type="ARBA" id="ARBA00006484"/>
    </source>
</evidence>
<dbReference type="InterPro" id="IPR002347">
    <property type="entry name" value="SDR_fam"/>
</dbReference>
<evidence type="ECO:0000256" key="2">
    <source>
        <dbReference type="ARBA" id="ARBA00023002"/>
    </source>
</evidence>
<accession>A0A1Y5F9Q4</accession>
<protein>
    <submittedName>
        <fullName evidence="3">Short-chain dehydrogenase</fullName>
    </submittedName>
</protein>
<dbReference type="EMBL" id="MAAO01000005">
    <property type="protein sequence ID" value="OUR97909.1"/>
    <property type="molecule type" value="Genomic_DNA"/>
</dbReference>
<sequence>MEKFNSNHWAVILGGSSGFGLATAKKLSRHGMNILIVHRDRRGAMSRIEKDFDEIRANDSKFVSLNINALTEVGRDEVISTLKENMGENGKVRLLLHSIAFGNLKGIAPSKNESASDIAIAKLSEKLGLSKDTLTNAVDTLLEEGVSSLHTLQTHKHSEMLLGEEDMEQTIYSMGTSLLSWVQDVFKNELFADDARVIGLTSEGNTVAWKGYAAVAAAKVALESISRSIAVEFAPYGIRSNILQPGVTPTPALKLIPGSIGMESVAKLRNPFNRTTTPTDVANFIALMCTDEAAWINGSIIRVDGGEQIASL</sequence>